<feature type="region of interest" description="Disordered" evidence="1">
    <location>
        <begin position="798"/>
        <end position="817"/>
    </location>
</feature>
<feature type="region of interest" description="Disordered" evidence="1">
    <location>
        <begin position="128"/>
        <end position="147"/>
    </location>
</feature>
<feature type="compositionally biased region" description="Basic and acidic residues" evidence="1">
    <location>
        <begin position="57"/>
        <end position="86"/>
    </location>
</feature>
<organism evidence="2 3">
    <name type="scientific">Polarella glacialis</name>
    <name type="common">Dinoflagellate</name>
    <dbReference type="NCBI Taxonomy" id="89957"/>
    <lineage>
        <taxon>Eukaryota</taxon>
        <taxon>Sar</taxon>
        <taxon>Alveolata</taxon>
        <taxon>Dinophyceae</taxon>
        <taxon>Suessiales</taxon>
        <taxon>Suessiaceae</taxon>
        <taxon>Polarella</taxon>
    </lineage>
</organism>
<feature type="compositionally biased region" description="Basic and acidic residues" evidence="1">
    <location>
        <begin position="798"/>
        <end position="809"/>
    </location>
</feature>
<dbReference type="AlphaFoldDB" id="A0A813EHG8"/>
<evidence type="ECO:0000256" key="1">
    <source>
        <dbReference type="SAM" id="MobiDB-lite"/>
    </source>
</evidence>
<feature type="region of interest" description="Disordered" evidence="1">
    <location>
        <begin position="903"/>
        <end position="922"/>
    </location>
</feature>
<name>A0A813EHG8_POLGL</name>
<keyword evidence="3" id="KW-1185">Reference proteome</keyword>
<evidence type="ECO:0000313" key="2">
    <source>
        <dbReference type="EMBL" id="CAE8600028.1"/>
    </source>
</evidence>
<feature type="non-terminal residue" evidence="2">
    <location>
        <position position="922"/>
    </location>
</feature>
<sequence length="922" mass="104585">KLEMPDLPYIENICRAGIQALEEQRKGQRAALAFKRREMDLCTRRRGRQRAAAWRRLTQEKKRARQGERTRKTADKEGDQSPESDRQVGAGSPRGEDEAPRKLSISPGRQHHHFHLQELPARGARNVAENSSPFHMSPPPVKAVDNGAGLQRSKSLANMKKLREDKAVRRDGHQDELRIQFEATPQKDAKLLRDVFELNIVKGKGTLATQALHRSLGEVGLFGHNASERRALVKLVKVASGRSAKGVTFLEFAVEVVPAARKRLLVIRQDLLRPALTACQKDWRGMLPQPRLLEIMRSALPSEFSNDDLDSVEDDKVLRSLQQKVLDLVKTFKFQDPQVSNISHGLEDDIKGLSLKLMEISEDRFQHLAQQRREVQQRRHVDEDTFSSFHNELLQLVRKVDAHSADVAMKVYATTTSGDDAKLGKYLHQQIFGEPVDWPSQDMINTNDLSQQMQLVLVSDQDGCDDDWKDDQEEQEEQDFILTTDEVGEKQDEEKYKEVLMKILYGARPKGLTMADHSAGSSSGYISGADAPHKGGHNFNETDEQRKFTAAWVAWGTKCAMDVVKFIWPLFYAMTTESFDMTYRWHTHVIGFYRKHGLMTTEGASYADQLDDCLKRGYLPPQHTPEHAFNVTALARLAIAASPKPVGFKAPPPGWQTPRHKSRVKAHLLPARADELRRRDIELHAAARRARLREDALRSHPLPSPVVVHLASGFKLAGAKPKDDWIGKAMVYYFRHECGVQRAPIRSAAYKLYQRSTRRLLAAKGKSKGKREAANYPANPDWRPGKWWNYVDLEPNDRAQERTEDRPPPSEHYSSAWSWLNDEPADDDEHFYSRRVSARTSSSSASASSSGRYATTKWPRRSSVELTERIDFAEHFAAEHDDAPVEGQMTFVDGVCYSEPLALGDWAPEPPNYNDDPDVDFQ</sequence>
<comment type="caution">
    <text evidence="2">The sequence shown here is derived from an EMBL/GenBank/DDBJ whole genome shotgun (WGS) entry which is preliminary data.</text>
</comment>
<gene>
    <name evidence="2" type="ORF">PGLA1383_LOCUS18366</name>
</gene>
<feature type="region of interest" description="Disordered" evidence="1">
    <location>
        <begin position="36"/>
        <end position="106"/>
    </location>
</feature>
<dbReference type="Proteomes" id="UP000654075">
    <property type="component" value="Unassembled WGS sequence"/>
</dbReference>
<feature type="region of interest" description="Disordered" evidence="1">
    <location>
        <begin position="836"/>
        <end position="856"/>
    </location>
</feature>
<reference evidence="2" key="1">
    <citation type="submission" date="2021-02" db="EMBL/GenBank/DDBJ databases">
        <authorList>
            <person name="Dougan E. K."/>
            <person name="Rhodes N."/>
            <person name="Thang M."/>
            <person name="Chan C."/>
        </authorList>
    </citation>
    <scope>NUCLEOTIDE SEQUENCE</scope>
</reference>
<protein>
    <submittedName>
        <fullName evidence="2">Uncharacterized protein</fullName>
    </submittedName>
</protein>
<dbReference type="EMBL" id="CAJNNV010011717">
    <property type="protein sequence ID" value="CAE8600028.1"/>
    <property type="molecule type" value="Genomic_DNA"/>
</dbReference>
<evidence type="ECO:0000313" key="3">
    <source>
        <dbReference type="Proteomes" id="UP000654075"/>
    </source>
</evidence>
<feature type="compositionally biased region" description="Low complexity" evidence="1">
    <location>
        <begin position="836"/>
        <end position="850"/>
    </location>
</feature>
<accession>A0A813EHG8</accession>
<proteinExistence type="predicted"/>